<protein>
    <submittedName>
        <fullName evidence="1">Vegetative cell wall protein gp1-like</fullName>
    </submittedName>
</protein>
<keyword evidence="2" id="KW-1185">Reference proteome</keyword>
<comment type="caution">
    <text evidence="1">The sequence shown here is derived from an EMBL/GenBank/DDBJ whole genome shotgun (WGS) entry which is preliminary data.</text>
</comment>
<reference evidence="2" key="1">
    <citation type="submission" date="2024-07" db="EMBL/GenBank/DDBJ databases">
        <title>Two chromosome-level genome assemblies of Korean endemic species Abeliophyllum distichum and Forsythia ovata (Oleaceae).</title>
        <authorList>
            <person name="Jang H."/>
        </authorList>
    </citation>
    <scope>NUCLEOTIDE SEQUENCE [LARGE SCALE GENOMIC DNA]</scope>
</reference>
<gene>
    <name evidence="1" type="ORF">Adt_07487</name>
</gene>
<dbReference type="Proteomes" id="UP001604336">
    <property type="component" value="Unassembled WGS sequence"/>
</dbReference>
<sequence>MVPPFPFPRPNPTPLPLVPPPPPNHPIRSKDCRIAYVHYDSCNPLPPDVSNASHMNPFELHFKPPYDNIDVKFEDNCCMASEIITNNCIDAIRDMSYGELRIYYHLANMCSFQISQRSKRS</sequence>
<dbReference type="EMBL" id="JBFOLK010000002">
    <property type="protein sequence ID" value="KAL2534136.1"/>
    <property type="molecule type" value="Genomic_DNA"/>
</dbReference>
<name>A0ABD1V9V6_9LAMI</name>
<dbReference type="AlphaFoldDB" id="A0ABD1V9V6"/>
<proteinExistence type="predicted"/>
<evidence type="ECO:0000313" key="1">
    <source>
        <dbReference type="EMBL" id="KAL2534136.1"/>
    </source>
</evidence>
<accession>A0ABD1V9V6</accession>
<organism evidence="1 2">
    <name type="scientific">Abeliophyllum distichum</name>
    <dbReference type="NCBI Taxonomy" id="126358"/>
    <lineage>
        <taxon>Eukaryota</taxon>
        <taxon>Viridiplantae</taxon>
        <taxon>Streptophyta</taxon>
        <taxon>Embryophyta</taxon>
        <taxon>Tracheophyta</taxon>
        <taxon>Spermatophyta</taxon>
        <taxon>Magnoliopsida</taxon>
        <taxon>eudicotyledons</taxon>
        <taxon>Gunneridae</taxon>
        <taxon>Pentapetalae</taxon>
        <taxon>asterids</taxon>
        <taxon>lamiids</taxon>
        <taxon>Lamiales</taxon>
        <taxon>Oleaceae</taxon>
        <taxon>Forsythieae</taxon>
        <taxon>Abeliophyllum</taxon>
    </lineage>
</organism>
<evidence type="ECO:0000313" key="2">
    <source>
        <dbReference type="Proteomes" id="UP001604336"/>
    </source>
</evidence>